<reference evidence="1" key="1">
    <citation type="submission" date="2019-08" db="EMBL/GenBank/DDBJ databases">
        <authorList>
            <person name="Kucharzyk K."/>
            <person name="Murdoch R.W."/>
            <person name="Higgins S."/>
            <person name="Loffler F."/>
        </authorList>
    </citation>
    <scope>NUCLEOTIDE SEQUENCE</scope>
</reference>
<dbReference type="AlphaFoldDB" id="A0A644WY41"/>
<protein>
    <submittedName>
        <fullName evidence="1">Uncharacterized protein</fullName>
    </submittedName>
</protein>
<name>A0A644WY41_9ZZZZ</name>
<proteinExistence type="predicted"/>
<gene>
    <name evidence="1" type="ORF">SDC9_54844</name>
</gene>
<sequence>MGVKIHFIRKTHLSEELGCRNVDVLMDGIIPVFRLFPGQELACQHDVFQRGILGEEIEGLKHQTEMEPLFPNLPFLLRSGISRVEEQLAGDGNPSAVGGFQKV</sequence>
<organism evidence="1">
    <name type="scientific">bioreactor metagenome</name>
    <dbReference type="NCBI Taxonomy" id="1076179"/>
    <lineage>
        <taxon>unclassified sequences</taxon>
        <taxon>metagenomes</taxon>
        <taxon>ecological metagenomes</taxon>
    </lineage>
</organism>
<accession>A0A644WY41</accession>
<dbReference type="EMBL" id="VSSQ01001459">
    <property type="protein sequence ID" value="MPM08531.1"/>
    <property type="molecule type" value="Genomic_DNA"/>
</dbReference>
<evidence type="ECO:0000313" key="1">
    <source>
        <dbReference type="EMBL" id="MPM08531.1"/>
    </source>
</evidence>
<comment type="caution">
    <text evidence="1">The sequence shown here is derived from an EMBL/GenBank/DDBJ whole genome shotgun (WGS) entry which is preliminary data.</text>
</comment>